<dbReference type="HOGENOM" id="CLU_1827414_0_0_1"/>
<evidence type="ECO:0000313" key="1">
    <source>
        <dbReference type="EMBL" id="ESN92942.1"/>
    </source>
</evidence>
<dbReference type="EMBL" id="KB097639">
    <property type="protein sequence ID" value="ESN92942.1"/>
    <property type="molecule type" value="Genomic_DNA"/>
</dbReference>
<reference evidence="3" key="1">
    <citation type="submission" date="2012-12" db="EMBL/GenBank/DDBJ databases">
        <authorList>
            <person name="Hellsten U."/>
            <person name="Grimwood J."/>
            <person name="Chapman J.A."/>
            <person name="Shapiro H."/>
            <person name="Aerts A."/>
            <person name="Otillar R.P."/>
            <person name="Terry A.Y."/>
            <person name="Boore J.L."/>
            <person name="Simakov O."/>
            <person name="Marletaz F."/>
            <person name="Cho S.-J."/>
            <person name="Edsinger-Gonzales E."/>
            <person name="Havlak P."/>
            <person name="Kuo D.-H."/>
            <person name="Larsson T."/>
            <person name="Lv J."/>
            <person name="Arendt D."/>
            <person name="Savage R."/>
            <person name="Osoegawa K."/>
            <person name="de Jong P."/>
            <person name="Lindberg D.R."/>
            <person name="Seaver E.C."/>
            <person name="Weisblat D.A."/>
            <person name="Putnam N.H."/>
            <person name="Grigoriev I.V."/>
            <person name="Rokhsar D.S."/>
        </authorList>
    </citation>
    <scope>NUCLEOTIDE SEQUENCE</scope>
</reference>
<accession>T1EW97</accession>
<proteinExistence type="predicted"/>
<reference evidence="1 3" key="2">
    <citation type="journal article" date="2013" name="Nature">
        <title>Insights into bilaterian evolution from three spiralian genomes.</title>
        <authorList>
            <person name="Simakov O."/>
            <person name="Marletaz F."/>
            <person name="Cho S.J."/>
            <person name="Edsinger-Gonzales E."/>
            <person name="Havlak P."/>
            <person name="Hellsten U."/>
            <person name="Kuo D.H."/>
            <person name="Larsson T."/>
            <person name="Lv J."/>
            <person name="Arendt D."/>
            <person name="Savage R."/>
            <person name="Osoegawa K."/>
            <person name="de Jong P."/>
            <person name="Grimwood J."/>
            <person name="Chapman J.A."/>
            <person name="Shapiro H."/>
            <person name="Aerts A."/>
            <person name="Otillar R.P."/>
            <person name="Terry A.Y."/>
            <person name="Boore J.L."/>
            <person name="Grigoriev I.V."/>
            <person name="Lindberg D.R."/>
            <person name="Seaver E.C."/>
            <person name="Weisblat D.A."/>
            <person name="Putnam N.H."/>
            <person name="Rokhsar D.S."/>
        </authorList>
    </citation>
    <scope>NUCLEOTIDE SEQUENCE</scope>
</reference>
<dbReference type="AlphaFoldDB" id="T1EW97"/>
<gene>
    <name evidence="2" type="primary">20200847</name>
    <name evidence="1" type="ORF">HELRODRAFT_165082</name>
</gene>
<name>T1EW97_HELRO</name>
<dbReference type="EnsemblMetazoa" id="HelroT165082">
    <property type="protein sequence ID" value="HelroP165082"/>
    <property type="gene ID" value="HelroG165082"/>
</dbReference>
<evidence type="ECO:0000313" key="3">
    <source>
        <dbReference type="Proteomes" id="UP000015101"/>
    </source>
</evidence>
<sequence>MTDTIRFPSGFLKAADVNPSTLEHFCNFHAAAIPYLLQNNRIYIDATCICLSIQRIVLIAGAYDHQFTHPTIRHFIPAATNPTSRHRSLQISLVATPSLPTLKTIRNKCRKTEKKFTLCLKIREKISQFDDAGKLIFRDSY</sequence>
<organism evidence="2 3">
    <name type="scientific">Helobdella robusta</name>
    <name type="common">Californian leech</name>
    <dbReference type="NCBI Taxonomy" id="6412"/>
    <lineage>
        <taxon>Eukaryota</taxon>
        <taxon>Metazoa</taxon>
        <taxon>Spiralia</taxon>
        <taxon>Lophotrochozoa</taxon>
        <taxon>Annelida</taxon>
        <taxon>Clitellata</taxon>
        <taxon>Hirudinea</taxon>
        <taxon>Rhynchobdellida</taxon>
        <taxon>Glossiphoniidae</taxon>
        <taxon>Helobdella</taxon>
    </lineage>
</organism>
<dbReference type="CTD" id="20200847"/>
<dbReference type="RefSeq" id="XP_009029222.1">
    <property type="nucleotide sequence ID" value="XM_009030974.1"/>
</dbReference>
<keyword evidence="3" id="KW-1185">Reference proteome</keyword>
<dbReference type="InParanoid" id="T1EW97"/>
<reference evidence="2" key="3">
    <citation type="submission" date="2015-06" db="UniProtKB">
        <authorList>
            <consortium name="EnsemblMetazoa"/>
        </authorList>
    </citation>
    <scope>IDENTIFICATION</scope>
</reference>
<dbReference type="KEGG" id="hro:HELRODRAFT_165082"/>
<evidence type="ECO:0000313" key="2">
    <source>
        <dbReference type="EnsemblMetazoa" id="HelroP165082"/>
    </source>
</evidence>
<dbReference type="GeneID" id="20200847"/>
<dbReference type="EMBL" id="AMQM01001932">
    <property type="status" value="NOT_ANNOTATED_CDS"/>
    <property type="molecule type" value="Genomic_DNA"/>
</dbReference>
<dbReference type="Proteomes" id="UP000015101">
    <property type="component" value="Unassembled WGS sequence"/>
</dbReference>
<protein>
    <submittedName>
        <fullName evidence="1 2">Uncharacterized protein</fullName>
    </submittedName>
</protein>